<dbReference type="OrthoDB" id="9803687at2"/>
<dbReference type="Gene3D" id="3.20.20.330">
    <property type="entry name" value="Homocysteine-binding-like domain"/>
    <property type="match status" value="1"/>
</dbReference>
<keyword evidence="3 4" id="KW-0862">Zinc</keyword>
<proteinExistence type="predicted"/>
<protein>
    <submittedName>
        <fullName evidence="6">Homocysteine S-methyltransferase family protein</fullName>
    </submittedName>
</protein>
<dbReference type="PANTHER" id="PTHR11103">
    <property type="entry name" value="SLR1189 PROTEIN"/>
    <property type="match status" value="1"/>
</dbReference>
<evidence type="ECO:0000259" key="5">
    <source>
        <dbReference type="PROSITE" id="PS50970"/>
    </source>
</evidence>
<evidence type="ECO:0000313" key="7">
    <source>
        <dbReference type="Proteomes" id="UP000270261"/>
    </source>
</evidence>
<dbReference type="InterPro" id="IPR036589">
    <property type="entry name" value="HCY_dom_sf"/>
</dbReference>
<dbReference type="EMBL" id="RRUE01000002">
    <property type="protein sequence ID" value="RRN44611.1"/>
    <property type="molecule type" value="Genomic_DNA"/>
</dbReference>
<keyword evidence="3 4" id="KW-0479">Metal-binding</keyword>
<dbReference type="SUPFAM" id="SSF82282">
    <property type="entry name" value="Homocysteine S-methyltransferase"/>
    <property type="match status" value="1"/>
</dbReference>
<feature type="binding site" evidence="3 4">
    <location>
        <position position="224"/>
    </location>
    <ligand>
        <name>Zn(2+)</name>
        <dbReference type="ChEBI" id="CHEBI:29105"/>
    </ligand>
</feature>
<evidence type="ECO:0000256" key="3">
    <source>
        <dbReference type="PIRSR" id="PIRSR037505-2"/>
    </source>
</evidence>
<keyword evidence="1 4" id="KW-0489">Methyltransferase</keyword>
<reference evidence="6 7" key="1">
    <citation type="submission" date="2018-11" db="EMBL/GenBank/DDBJ databases">
        <title>Genome sequencing of Lautropia sp. KCOM 2505 (= ChDC F240).</title>
        <authorList>
            <person name="Kook J.-K."/>
            <person name="Park S.-N."/>
            <person name="Lim Y.K."/>
        </authorList>
    </citation>
    <scope>NUCLEOTIDE SEQUENCE [LARGE SCALE GENOMIC DNA]</scope>
    <source>
        <strain evidence="6 7">KCOM 2505</strain>
    </source>
</reference>
<dbReference type="GO" id="GO:0008270">
    <property type="term" value="F:zinc ion binding"/>
    <property type="evidence" value="ECO:0007669"/>
    <property type="project" value="InterPro"/>
</dbReference>
<dbReference type="Pfam" id="PF02574">
    <property type="entry name" value="S-methyl_trans"/>
    <property type="match status" value="1"/>
</dbReference>
<gene>
    <name evidence="6" type="ORF">EHV23_09805</name>
</gene>
<comment type="caution">
    <text evidence="6">The sequence shown here is derived from an EMBL/GenBank/DDBJ whole genome shotgun (WGS) entry which is preliminary data.</text>
</comment>
<dbReference type="GO" id="GO:0009086">
    <property type="term" value="P:methionine biosynthetic process"/>
    <property type="evidence" value="ECO:0007669"/>
    <property type="project" value="InterPro"/>
</dbReference>
<keyword evidence="2 4" id="KW-0808">Transferase</keyword>
<sequence>MDPGLNVDGGLNTDRRQNAGRVLILDGGMGRELLRRGAPFRQPEWEWSALALTEAPDAVRDAHLDFIRAGAEVITANSYAVVPFHIGDRFELEAQTLAATAGRLAREAATQSGRDVKVAGSLPPLFGSYRPDLFEAARAPMLAAPLVAGLAPYVDIWLAETISSLAEARTWREVLPNDGKPFWLSFTLDDAVPHEVPVLRSGETVAEAARLALDLGAAALLFNCSAPEIMEAAVRVARDICGDRLRLGVYANALVTEDNNSDDANGELSGVREDTQPEAYLRWAQTWVAAGADMVGGCCGIGPEHIRELAQHLG</sequence>
<feature type="binding site" evidence="3 4">
    <location>
        <position position="298"/>
    </location>
    <ligand>
        <name>Zn(2+)</name>
        <dbReference type="ChEBI" id="CHEBI:29105"/>
    </ligand>
</feature>
<feature type="binding site" evidence="3 4">
    <location>
        <position position="299"/>
    </location>
    <ligand>
        <name>Zn(2+)</name>
        <dbReference type="ChEBI" id="CHEBI:29105"/>
    </ligand>
</feature>
<organism evidence="6 7">
    <name type="scientific">Lautropia dentalis</name>
    <dbReference type="NCBI Taxonomy" id="2490857"/>
    <lineage>
        <taxon>Bacteria</taxon>
        <taxon>Pseudomonadati</taxon>
        <taxon>Pseudomonadota</taxon>
        <taxon>Betaproteobacteria</taxon>
        <taxon>Burkholderiales</taxon>
        <taxon>Burkholderiaceae</taxon>
        <taxon>Lautropia</taxon>
    </lineage>
</organism>
<evidence type="ECO:0000313" key="6">
    <source>
        <dbReference type="EMBL" id="RRN44611.1"/>
    </source>
</evidence>
<dbReference type="InterPro" id="IPR003726">
    <property type="entry name" value="HCY_dom"/>
</dbReference>
<comment type="cofactor">
    <cofactor evidence="3">
        <name>Zn(2+)</name>
        <dbReference type="ChEBI" id="CHEBI:29105"/>
    </cofactor>
    <text evidence="3">Binds 1 zinc ion per subunit.</text>
</comment>
<dbReference type="PIRSF" id="PIRSF037505">
    <property type="entry name" value="Betaine_HMT"/>
    <property type="match status" value="1"/>
</dbReference>
<feature type="domain" description="Hcy-binding" evidence="5">
    <location>
        <begin position="11"/>
        <end position="313"/>
    </location>
</feature>
<accession>A0A3R8MT90</accession>
<dbReference type="GO" id="GO:0032259">
    <property type="term" value="P:methylation"/>
    <property type="evidence" value="ECO:0007669"/>
    <property type="project" value="UniProtKB-KW"/>
</dbReference>
<evidence type="ECO:0000256" key="1">
    <source>
        <dbReference type="ARBA" id="ARBA00022603"/>
    </source>
</evidence>
<dbReference type="InterPro" id="IPR017226">
    <property type="entry name" value="BHMT-like"/>
</dbReference>
<dbReference type="Proteomes" id="UP000270261">
    <property type="component" value="Unassembled WGS sequence"/>
</dbReference>
<dbReference type="PANTHER" id="PTHR11103:SF18">
    <property type="entry name" value="SLR1189 PROTEIN"/>
    <property type="match status" value="1"/>
</dbReference>
<name>A0A3R8MT90_9BURK</name>
<dbReference type="GO" id="GO:0008168">
    <property type="term" value="F:methyltransferase activity"/>
    <property type="evidence" value="ECO:0007669"/>
    <property type="project" value="UniProtKB-UniRule"/>
</dbReference>
<evidence type="ECO:0000256" key="4">
    <source>
        <dbReference type="PROSITE-ProRule" id="PRU00333"/>
    </source>
</evidence>
<dbReference type="AlphaFoldDB" id="A0A3R8MT90"/>
<evidence type="ECO:0000256" key="2">
    <source>
        <dbReference type="ARBA" id="ARBA00022679"/>
    </source>
</evidence>
<keyword evidence="7" id="KW-1185">Reference proteome</keyword>
<dbReference type="PROSITE" id="PS50970">
    <property type="entry name" value="HCY"/>
    <property type="match status" value="1"/>
</dbReference>